<evidence type="ECO:0000313" key="2">
    <source>
        <dbReference type="EMBL" id="CAI6345134.1"/>
    </source>
</evidence>
<gene>
    <name evidence="2" type="ORF">MEUPH1_LOCUS2184</name>
</gene>
<evidence type="ECO:0000256" key="1">
    <source>
        <dbReference type="SAM" id="MobiDB-lite"/>
    </source>
</evidence>
<feature type="region of interest" description="Disordered" evidence="1">
    <location>
        <begin position="37"/>
        <end position="74"/>
    </location>
</feature>
<dbReference type="Proteomes" id="UP001160148">
    <property type="component" value="Unassembled WGS sequence"/>
</dbReference>
<evidence type="ECO:0000313" key="3">
    <source>
        <dbReference type="Proteomes" id="UP001160148"/>
    </source>
</evidence>
<feature type="compositionally biased region" description="Gly residues" evidence="1">
    <location>
        <begin position="37"/>
        <end position="48"/>
    </location>
</feature>
<keyword evidence="3" id="KW-1185">Reference proteome</keyword>
<protein>
    <submittedName>
        <fullName evidence="2">Uncharacterized protein</fullName>
    </submittedName>
</protein>
<accession>A0AAV0VLP6</accession>
<comment type="caution">
    <text evidence="2">The sequence shown here is derived from an EMBL/GenBank/DDBJ whole genome shotgun (WGS) entry which is preliminary data.</text>
</comment>
<name>A0AAV0VLP6_9HEMI</name>
<reference evidence="2 3" key="1">
    <citation type="submission" date="2023-01" db="EMBL/GenBank/DDBJ databases">
        <authorList>
            <person name="Whitehead M."/>
        </authorList>
    </citation>
    <scope>NUCLEOTIDE SEQUENCE [LARGE SCALE GENOMIC DNA]</scope>
</reference>
<dbReference type="EMBL" id="CARXXK010000001">
    <property type="protein sequence ID" value="CAI6345134.1"/>
    <property type="molecule type" value="Genomic_DNA"/>
</dbReference>
<feature type="compositionally biased region" description="Basic and acidic residues" evidence="1">
    <location>
        <begin position="49"/>
        <end position="62"/>
    </location>
</feature>
<dbReference type="AlphaFoldDB" id="A0AAV0VLP6"/>
<organism evidence="2 3">
    <name type="scientific">Macrosiphum euphorbiae</name>
    <name type="common">potato aphid</name>
    <dbReference type="NCBI Taxonomy" id="13131"/>
    <lineage>
        <taxon>Eukaryota</taxon>
        <taxon>Metazoa</taxon>
        <taxon>Ecdysozoa</taxon>
        <taxon>Arthropoda</taxon>
        <taxon>Hexapoda</taxon>
        <taxon>Insecta</taxon>
        <taxon>Pterygota</taxon>
        <taxon>Neoptera</taxon>
        <taxon>Paraneoptera</taxon>
        <taxon>Hemiptera</taxon>
        <taxon>Sternorrhyncha</taxon>
        <taxon>Aphidomorpha</taxon>
        <taxon>Aphidoidea</taxon>
        <taxon>Aphididae</taxon>
        <taxon>Macrosiphini</taxon>
        <taxon>Macrosiphum</taxon>
    </lineage>
</organism>
<sequence length="99" mass="11081">MCGVYLRDFRWKCNYYYFPLTGFADKRIKVIGRCGDSGHGKSGNSGGGGEEKKPINKYEEKSQTGIKMKGREPAKRGPVQYISACNAGFQSLVDLYRKS</sequence>
<proteinExistence type="predicted"/>